<dbReference type="EMBL" id="CAFABG010000078">
    <property type="protein sequence ID" value="CAB4831109.1"/>
    <property type="molecule type" value="Genomic_DNA"/>
</dbReference>
<dbReference type="AlphaFoldDB" id="A0A6J7XYF1"/>
<dbReference type="EMBL" id="CAFBSF010000073">
    <property type="protein sequence ID" value="CAB5240987.1"/>
    <property type="molecule type" value="Genomic_DNA"/>
</dbReference>
<evidence type="ECO:0000256" key="1">
    <source>
        <dbReference type="SAM" id="Phobius"/>
    </source>
</evidence>
<dbReference type="InterPro" id="IPR009936">
    <property type="entry name" value="DUF1468"/>
</dbReference>
<protein>
    <submittedName>
        <fullName evidence="4">Unannotated protein</fullName>
    </submittedName>
</protein>
<feature type="transmembrane region" description="Helical" evidence="1">
    <location>
        <begin position="50"/>
        <end position="72"/>
    </location>
</feature>
<keyword evidence="1" id="KW-0812">Transmembrane</keyword>
<evidence type="ECO:0000313" key="3">
    <source>
        <dbReference type="EMBL" id="CAB4831109.1"/>
    </source>
</evidence>
<feature type="domain" description="DUF1468" evidence="2">
    <location>
        <begin position="17"/>
        <end position="158"/>
    </location>
</feature>
<dbReference type="Pfam" id="PF07331">
    <property type="entry name" value="TctB"/>
    <property type="match status" value="1"/>
</dbReference>
<reference evidence="4" key="1">
    <citation type="submission" date="2020-05" db="EMBL/GenBank/DDBJ databases">
        <authorList>
            <person name="Chiriac C."/>
            <person name="Salcher M."/>
            <person name="Ghai R."/>
            <person name="Kavagutti S V."/>
        </authorList>
    </citation>
    <scope>NUCLEOTIDE SEQUENCE</scope>
</reference>
<feature type="transmembrane region" description="Helical" evidence="1">
    <location>
        <begin position="12"/>
        <end position="29"/>
    </location>
</feature>
<name>A0A6J7XYF1_9ZZZZ</name>
<feature type="transmembrane region" description="Helical" evidence="1">
    <location>
        <begin position="135"/>
        <end position="153"/>
    </location>
</feature>
<keyword evidence="1" id="KW-1133">Transmembrane helix</keyword>
<evidence type="ECO:0000259" key="2">
    <source>
        <dbReference type="Pfam" id="PF07331"/>
    </source>
</evidence>
<accession>A0A6J7XYF1</accession>
<evidence type="ECO:0000313" key="4">
    <source>
        <dbReference type="EMBL" id="CAB5240987.1"/>
    </source>
</evidence>
<feature type="transmembrane region" description="Helical" evidence="1">
    <location>
        <begin position="92"/>
        <end position="123"/>
    </location>
</feature>
<proteinExistence type="predicted"/>
<keyword evidence="1" id="KW-0472">Membrane</keyword>
<organism evidence="4">
    <name type="scientific">freshwater metagenome</name>
    <dbReference type="NCBI Taxonomy" id="449393"/>
    <lineage>
        <taxon>unclassified sequences</taxon>
        <taxon>metagenomes</taxon>
        <taxon>ecological metagenomes</taxon>
    </lineage>
</organism>
<gene>
    <name evidence="3" type="ORF">UFOPK3181_00942</name>
    <name evidence="4" type="ORF">UFOPK3520_00918</name>
</gene>
<sequence length="170" mass="18179">MILQKISKQGKGELAFAGSLFLLGLFVAWDTSKMDIPQGNSIVSPQTFPYMVAAFASLVGLALIFNVLRGNYGTPDGDLPGDPFTPLNLKTMLIVATAIALHVILLEIAGYIVAAIVCFWGVAYGFGSRRPLKDLGISTVFALIVYFAFTQGLNINLPSGFFEGILSNGK</sequence>